<proteinExistence type="predicted"/>
<name>A0AC60NZR2_IXOPE</name>
<comment type="caution">
    <text evidence="1">The sequence shown here is derived from an EMBL/GenBank/DDBJ whole genome shotgun (WGS) entry which is preliminary data.</text>
</comment>
<evidence type="ECO:0000313" key="1">
    <source>
        <dbReference type="EMBL" id="KAG0412639.1"/>
    </source>
</evidence>
<protein>
    <submittedName>
        <fullName evidence="1">Uncharacterized protein</fullName>
    </submittedName>
</protein>
<dbReference type="EMBL" id="JABSTQ010011333">
    <property type="protein sequence ID" value="KAG0412639.1"/>
    <property type="molecule type" value="Genomic_DNA"/>
</dbReference>
<evidence type="ECO:0000313" key="2">
    <source>
        <dbReference type="Proteomes" id="UP000805193"/>
    </source>
</evidence>
<reference evidence="1 2" key="1">
    <citation type="journal article" date="2020" name="Cell">
        <title>Large-Scale Comparative Analyses of Tick Genomes Elucidate Their Genetic Diversity and Vector Capacities.</title>
        <authorList>
            <consortium name="Tick Genome and Microbiome Consortium (TIGMIC)"/>
            <person name="Jia N."/>
            <person name="Wang J."/>
            <person name="Shi W."/>
            <person name="Du L."/>
            <person name="Sun Y."/>
            <person name="Zhan W."/>
            <person name="Jiang J.F."/>
            <person name="Wang Q."/>
            <person name="Zhang B."/>
            <person name="Ji P."/>
            <person name="Bell-Sakyi L."/>
            <person name="Cui X.M."/>
            <person name="Yuan T.T."/>
            <person name="Jiang B.G."/>
            <person name="Yang W.F."/>
            <person name="Lam T.T."/>
            <person name="Chang Q.C."/>
            <person name="Ding S.J."/>
            <person name="Wang X.J."/>
            <person name="Zhu J.G."/>
            <person name="Ruan X.D."/>
            <person name="Zhao L."/>
            <person name="Wei J.T."/>
            <person name="Ye R.Z."/>
            <person name="Que T.C."/>
            <person name="Du C.H."/>
            <person name="Zhou Y.H."/>
            <person name="Cheng J.X."/>
            <person name="Dai P.F."/>
            <person name="Guo W.B."/>
            <person name="Han X.H."/>
            <person name="Huang E.J."/>
            <person name="Li L.F."/>
            <person name="Wei W."/>
            <person name="Gao Y.C."/>
            <person name="Liu J.Z."/>
            <person name="Shao H.Z."/>
            <person name="Wang X."/>
            <person name="Wang C.C."/>
            <person name="Yang T.C."/>
            <person name="Huo Q.B."/>
            <person name="Li W."/>
            <person name="Chen H.Y."/>
            <person name="Chen S.E."/>
            <person name="Zhou L.G."/>
            <person name="Ni X.B."/>
            <person name="Tian J.H."/>
            <person name="Sheng Y."/>
            <person name="Liu T."/>
            <person name="Pan Y.S."/>
            <person name="Xia L.Y."/>
            <person name="Li J."/>
            <person name="Zhao F."/>
            <person name="Cao W.C."/>
        </authorList>
    </citation>
    <scope>NUCLEOTIDE SEQUENCE [LARGE SCALE GENOMIC DNA]</scope>
    <source>
        <strain evidence="1">Iper-2018</strain>
    </source>
</reference>
<sequence length="832" mass="91947">MYAKNKEVAQELVIDKAPDLARRQIQAAERDTKGSPASARQKKRRHSTSAMSRSSLSFESMQQDERPLEATPAKKKVRAPSCGEARLKSPKHCTSARHEGPESSLVVRGSSAKEAETKRHPQSVPVLTIKINNNNDPYQTSAERRDDTESSAVCSSKHPDASQNKEKASKPSLEAQHTKKNPKANTKTKDAAAKSFPEDDIWCVRRSERIFLLDAGVVKSSTLSTTPERQDATTSAGGGSARGGKAADKAADKTSPAAVPKTSSKSVPQPERPVLSAAKPAPSAPPKRPTTRQGLVSVLRKCGRRSAGLTPNDSDSDENDRGSDSAENVPLSQLTSTVRSRSSSEQPQQCYLAPDDLHDLTRVVMLEDGLFYTGYINEIQAPDVYGITLDGERGNRPHIFSREEILKEAVREVKPRSLRELPEGRRVCAYWSQQYRCLYPGLVAKAVDPNPSLGPKKKRARHADSGQEAKDTDASDADRPRKLKKRKKSKIKKTKTRQQDSSDPESDSESSETLQASEAKKRRRERKHRRHHKHHRCHHRHKHRKRRHQHQEGTDEGKRDPGDDAASAGAAAAAAALTSCSSELSSSGSPTYSPPHDGEKRSGLTVRIRTSSTELQPEGQESSDDASQDSSSSDEVAESAEPKRPAKRKERLPSVEKSKIAAFLPVRQLWRWSGKSFRRPGTKGKAKKEFYKAICRGKESIRSPVNLASSPQVGDCAVFLSTGRPNLPYIGRIDTMWQSWGGNMVVRVKWFYHPEETRGLARLKHPKARIPIRTLSTFRTGRKLRHGPSPYWSQPNLAPCNAESKSSASCAGVAVMSERRQFLIGFDWKDSG</sequence>
<gene>
    <name evidence="1" type="ORF">HPB47_010231</name>
</gene>
<accession>A0AC60NZR2</accession>
<dbReference type="Proteomes" id="UP000805193">
    <property type="component" value="Unassembled WGS sequence"/>
</dbReference>
<keyword evidence="2" id="KW-1185">Reference proteome</keyword>
<organism evidence="1 2">
    <name type="scientific">Ixodes persulcatus</name>
    <name type="common">Taiga tick</name>
    <dbReference type="NCBI Taxonomy" id="34615"/>
    <lineage>
        <taxon>Eukaryota</taxon>
        <taxon>Metazoa</taxon>
        <taxon>Ecdysozoa</taxon>
        <taxon>Arthropoda</taxon>
        <taxon>Chelicerata</taxon>
        <taxon>Arachnida</taxon>
        <taxon>Acari</taxon>
        <taxon>Parasitiformes</taxon>
        <taxon>Ixodida</taxon>
        <taxon>Ixodoidea</taxon>
        <taxon>Ixodidae</taxon>
        <taxon>Ixodinae</taxon>
        <taxon>Ixodes</taxon>
    </lineage>
</organism>